<keyword evidence="3" id="KW-1185">Reference proteome</keyword>
<name>A0A445CH50_ARAHY</name>
<feature type="region of interest" description="Disordered" evidence="1">
    <location>
        <begin position="36"/>
        <end position="62"/>
    </location>
</feature>
<proteinExistence type="predicted"/>
<reference evidence="2 3" key="1">
    <citation type="submission" date="2019-01" db="EMBL/GenBank/DDBJ databases">
        <title>Sequencing of cultivated peanut Arachis hypogaea provides insights into genome evolution and oil improvement.</title>
        <authorList>
            <person name="Chen X."/>
        </authorList>
    </citation>
    <scope>NUCLEOTIDE SEQUENCE [LARGE SCALE GENOMIC DNA]</scope>
    <source>
        <strain evidence="3">cv. Fuhuasheng</strain>
        <tissue evidence="2">Leaves</tissue>
    </source>
</reference>
<sequence length="62" mass="6811">MNNACDISPSSWAHTSSFNLTSSGPEAAAYVDAVRDTTSQSAPREDCLKPTGNRHTYHHQKY</sequence>
<evidence type="ECO:0000313" key="2">
    <source>
        <dbReference type="EMBL" id="RYR50253.1"/>
    </source>
</evidence>
<dbReference type="Proteomes" id="UP000289738">
    <property type="component" value="Chromosome A07"/>
</dbReference>
<dbReference type="EMBL" id="SDMP01000007">
    <property type="protein sequence ID" value="RYR50253.1"/>
    <property type="molecule type" value="Genomic_DNA"/>
</dbReference>
<protein>
    <submittedName>
        <fullName evidence="2">Uncharacterized protein</fullName>
    </submittedName>
</protein>
<organism evidence="2 3">
    <name type="scientific">Arachis hypogaea</name>
    <name type="common">Peanut</name>
    <dbReference type="NCBI Taxonomy" id="3818"/>
    <lineage>
        <taxon>Eukaryota</taxon>
        <taxon>Viridiplantae</taxon>
        <taxon>Streptophyta</taxon>
        <taxon>Embryophyta</taxon>
        <taxon>Tracheophyta</taxon>
        <taxon>Spermatophyta</taxon>
        <taxon>Magnoliopsida</taxon>
        <taxon>eudicotyledons</taxon>
        <taxon>Gunneridae</taxon>
        <taxon>Pentapetalae</taxon>
        <taxon>rosids</taxon>
        <taxon>fabids</taxon>
        <taxon>Fabales</taxon>
        <taxon>Fabaceae</taxon>
        <taxon>Papilionoideae</taxon>
        <taxon>50 kb inversion clade</taxon>
        <taxon>dalbergioids sensu lato</taxon>
        <taxon>Dalbergieae</taxon>
        <taxon>Pterocarpus clade</taxon>
        <taxon>Arachis</taxon>
    </lineage>
</organism>
<accession>A0A445CH50</accession>
<gene>
    <name evidence="2" type="ORF">Ahy_A07g036860</name>
</gene>
<evidence type="ECO:0000313" key="3">
    <source>
        <dbReference type="Proteomes" id="UP000289738"/>
    </source>
</evidence>
<dbReference type="AlphaFoldDB" id="A0A445CH50"/>
<comment type="caution">
    <text evidence="2">The sequence shown here is derived from an EMBL/GenBank/DDBJ whole genome shotgun (WGS) entry which is preliminary data.</text>
</comment>
<evidence type="ECO:0000256" key="1">
    <source>
        <dbReference type="SAM" id="MobiDB-lite"/>
    </source>
</evidence>